<protein>
    <submittedName>
        <fullName evidence="6">Nitrogen assimilation regulatory protein</fullName>
    </submittedName>
</protein>
<accession>A0A485BFW3</accession>
<dbReference type="PROSITE" id="PS50110">
    <property type="entry name" value="RESPONSE_REGULATORY"/>
    <property type="match status" value="1"/>
</dbReference>
<sequence length="114" mass="12673">MDGLALLKQIKQRHPMLPVIIMTAHSDLDAAVSAYQQGAFDYLPKPFDIDEAVALVDRAISHYQEQQQPRNAPINSPTADIIGEAPAMQDVFRIIGRLSRSSISVLINGESRYR</sequence>
<name>A0A485BFW3_RAOPL</name>
<dbReference type="PANTHER" id="PTHR32071:SF95">
    <property type="entry name" value="DNA-BINDING TRANSCRIPTIONAL REGULATOR NTRC"/>
    <property type="match status" value="1"/>
</dbReference>
<keyword evidence="2" id="KW-0238">DNA-binding</keyword>
<dbReference type="Pfam" id="PF00072">
    <property type="entry name" value="Response_reg"/>
    <property type="match status" value="1"/>
</dbReference>
<keyword evidence="1" id="KW-0902">Two-component regulatory system</keyword>
<dbReference type="Proteomes" id="UP000345637">
    <property type="component" value="Unassembled WGS sequence"/>
</dbReference>
<comment type="caution">
    <text evidence="4">Lacks conserved residue(s) required for the propagation of feature annotation.</text>
</comment>
<evidence type="ECO:0000256" key="1">
    <source>
        <dbReference type="ARBA" id="ARBA00023012"/>
    </source>
</evidence>
<dbReference type="AlphaFoldDB" id="A0A485BFW3"/>
<proteinExistence type="predicted"/>
<evidence type="ECO:0000313" key="6">
    <source>
        <dbReference type="EMBL" id="VFS71146.1"/>
    </source>
</evidence>
<dbReference type="Gene3D" id="3.40.50.2300">
    <property type="match status" value="1"/>
</dbReference>
<dbReference type="GO" id="GO:0003677">
    <property type="term" value="F:DNA binding"/>
    <property type="evidence" value="ECO:0007669"/>
    <property type="project" value="UniProtKB-KW"/>
</dbReference>
<feature type="domain" description="Response regulatory" evidence="5">
    <location>
        <begin position="1"/>
        <end position="60"/>
    </location>
</feature>
<dbReference type="EMBL" id="CAADJE010000024">
    <property type="protein sequence ID" value="VFS71146.1"/>
    <property type="molecule type" value="Genomic_DNA"/>
</dbReference>
<evidence type="ECO:0000313" key="7">
    <source>
        <dbReference type="Proteomes" id="UP000345637"/>
    </source>
</evidence>
<dbReference type="PANTHER" id="PTHR32071">
    <property type="entry name" value="TRANSCRIPTIONAL REGULATORY PROTEIN"/>
    <property type="match status" value="1"/>
</dbReference>
<evidence type="ECO:0000259" key="5">
    <source>
        <dbReference type="PROSITE" id="PS50110"/>
    </source>
</evidence>
<evidence type="ECO:0000256" key="2">
    <source>
        <dbReference type="ARBA" id="ARBA00023125"/>
    </source>
</evidence>
<evidence type="ECO:0000256" key="4">
    <source>
        <dbReference type="PROSITE-ProRule" id="PRU00169"/>
    </source>
</evidence>
<evidence type="ECO:0000256" key="3">
    <source>
        <dbReference type="ARBA" id="ARBA00023159"/>
    </source>
</evidence>
<dbReference type="InterPro" id="IPR011006">
    <property type="entry name" value="CheY-like_superfamily"/>
</dbReference>
<dbReference type="SUPFAM" id="SSF52172">
    <property type="entry name" value="CheY-like"/>
    <property type="match status" value="1"/>
</dbReference>
<keyword evidence="3" id="KW-0010">Activator</keyword>
<dbReference type="InterPro" id="IPR001789">
    <property type="entry name" value="Sig_transdc_resp-reg_receiver"/>
</dbReference>
<gene>
    <name evidence="6" type="primary">ntrC_2</name>
    <name evidence="6" type="ORF">NCTC12998_04014</name>
</gene>
<organism evidence="6 7">
    <name type="scientific">Raoultella planticola</name>
    <name type="common">Klebsiella planticola</name>
    <dbReference type="NCBI Taxonomy" id="575"/>
    <lineage>
        <taxon>Bacteria</taxon>
        <taxon>Pseudomonadati</taxon>
        <taxon>Pseudomonadota</taxon>
        <taxon>Gammaproteobacteria</taxon>
        <taxon>Enterobacterales</taxon>
        <taxon>Enterobacteriaceae</taxon>
        <taxon>Klebsiella/Raoultella group</taxon>
        <taxon>Raoultella</taxon>
    </lineage>
</organism>
<dbReference type="GO" id="GO:0000160">
    <property type="term" value="P:phosphorelay signal transduction system"/>
    <property type="evidence" value="ECO:0007669"/>
    <property type="project" value="InterPro"/>
</dbReference>
<reference evidence="6 7" key="1">
    <citation type="submission" date="2019-03" db="EMBL/GenBank/DDBJ databases">
        <authorList>
            <consortium name="Pathogen Informatics"/>
        </authorList>
    </citation>
    <scope>NUCLEOTIDE SEQUENCE [LARGE SCALE GENOMIC DNA]</scope>
    <source>
        <strain evidence="6 7">NCTC12998</strain>
    </source>
</reference>